<dbReference type="EMBL" id="RKHR01000003">
    <property type="protein sequence ID" value="ROS05713.1"/>
    <property type="molecule type" value="Genomic_DNA"/>
</dbReference>
<organism evidence="2 3">
    <name type="scientific">Sinobacterium caligoides</name>
    <dbReference type="NCBI Taxonomy" id="933926"/>
    <lineage>
        <taxon>Bacteria</taxon>
        <taxon>Pseudomonadati</taxon>
        <taxon>Pseudomonadota</taxon>
        <taxon>Gammaproteobacteria</taxon>
        <taxon>Cellvibrionales</taxon>
        <taxon>Spongiibacteraceae</taxon>
        <taxon>Sinobacterium</taxon>
    </lineage>
</organism>
<reference evidence="2 3" key="1">
    <citation type="submission" date="2018-11" db="EMBL/GenBank/DDBJ databases">
        <title>Genomic Encyclopedia of Type Strains, Phase IV (KMG-IV): sequencing the most valuable type-strain genomes for metagenomic binning, comparative biology and taxonomic classification.</title>
        <authorList>
            <person name="Goeker M."/>
        </authorList>
    </citation>
    <scope>NUCLEOTIDE SEQUENCE [LARGE SCALE GENOMIC DNA]</scope>
    <source>
        <strain evidence="2 3">DSM 100316</strain>
    </source>
</reference>
<dbReference type="AlphaFoldDB" id="A0A3N2E0R7"/>
<dbReference type="RefSeq" id="WP_123711608.1">
    <property type="nucleotide sequence ID" value="NZ_RKHR01000003.1"/>
</dbReference>
<keyword evidence="3" id="KW-1185">Reference proteome</keyword>
<name>A0A3N2E0R7_9GAMM</name>
<feature type="region of interest" description="Disordered" evidence="1">
    <location>
        <begin position="56"/>
        <end position="76"/>
    </location>
</feature>
<sequence>MNDTIHLDTDELDAIAEALEHGEKRCYRQYSSALNHSLAKMETSIKRGAKERAGLRNAKALTSRKGGSKGRLVKSNARSASTAEKLGTGFLWIGSGDMPYTAIKGLSAVRPKRSKKGRESGVFIKGEKHHPSAFMVQGKHDKKPMAYELNKRTGRIQMARVPVHKAFEAAAEQAEAEFASNFQKRYIHNLTKGGGFIK</sequence>
<accession>A0A3N2E0R7</accession>
<comment type="caution">
    <text evidence="2">The sequence shown here is derived from an EMBL/GenBank/DDBJ whole genome shotgun (WGS) entry which is preliminary data.</text>
</comment>
<evidence type="ECO:0000256" key="1">
    <source>
        <dbReference type="SAM" id="MobiDB-lite"/>
    </source>
</evidence>
<dbReference type="Proteomes" id="UP000275394">
    <property type="component" value="Unassembled WGS sequence"/>
</dbReference>
<evidence type="ECO:0000313" key="3">
    <source>
        <dbReference type="Proteomes" id="UP000275394"/>
    </source>
</evidence>
<gene>
    <name evidence="2" type="ORF">EDC56_1262</name>
</gene>
<evidence type="ECO:0000313" key="2">
    <source>
        <dbReference type="EMBL" id="ROS05713.1"/>
    </source>
</evidence>
<proteinExistence type="predicted"/>
<protein>
    <submittedName>
        <fullName evidence="2">Uncharacterized protein</fullName>
    </submittedName>
</protein>